<gene>
    <name evidence="1" type="ORF">CDAR_411951</name>
</gene>
<reference evidence="1 2" key="1">
    <citation type="submission" date="2021-06" db="EMBL/GenBank/DDBJ databases">
        <title>Caerostris darwini draft genome.</title>
        <authorList>
            <person name="Kono N."/>
            <person name="Arakawa K."/>
        </authorList>
    </citation>
    <scope>NUCLEOTIDE SEQUENCE [LARGE SCALE GENOMIC DNA]</scope>
</reference>
<dbReference type="Proteomes" id="UP001054837">
    <property type="component" value="Unassembled WGS sequence"/>
</dbReference>
<organism evidence="1 2">
    <name type="scientific">Caerostris darwini</name>
    <dbReference type="NCBI Taxonomy" id="1538125"/>
    <lineage>
        <taxon>Eukaryota</taxon>
        <taxon>Metazoa</taxon>
        <taxon>Ecdysozoa</taxon>
        <taxon>Arthropoda</taxon>
        <taxon>Chelicerata</taxon>
        <taxon>Arachnida</taxon>
        <taxon>Araneae</taxon>
        <taxon>Araneomorphae</taxon>
        <taxon>Entelegynae</taxon>
        <taxon>Araneoidea</taxon>
        <taxon>Araneidae</taxon>
        <taxon>Caerostris</taxon>
    </lineage>
</organism>
<keyword evidence="2" id="KW-1185">Reference proteome</keyword>
<evidence type="ECO:0000313" key="1">
    <source>
        <dbReference type="EMBL" id="GIY80379.1"/>
    </source>
</evidence>
<proteinExistence type="predicted"/>
<dbReference type="AlphaFoldDB" id="A0AAV4WDT2"/>
<sequence length="138" mass="15949">MSLYKVQTLQALYKVQYPCAKSRPYKPCTKSSTPVQTLYKVQYPYTKSRPYKPCTKSSTSVQSPDLTKPVQSPVPLYKVQTLIPLDKCAVICSKNNPKNNRHNISNKQESRKYFIEECAKINGSTCSEWIQYMPDRKR</sequence>
<evidence type="ECO:0000313" key="2">
    <source>
        <dbReference type="Proteomes" id="UP001054837"/>
    </source>
</evidence>
<accession>A0AAV4WDT2</accession>
<name>A0AAV4WDT2_9ARAC</name>
<protein>
    <submittedName>
        <fullName evidence="1">Uncharacterized protein</fullName>
    </submittedName>
</protein>
<dbReference type="EMBL" id="BPLQ01014506">
    <property type="protein sequence ID" value="GIY80379.1"/>
    <property type="molecule type" value="Genomic_DNA"/>
</dbReference>
<comment type="caution">
    <text evidence="1">The sequence shown here is derived from an EMBL/GenBank/DDBJ whole genome shotgun (WGS) entry which is preliminary data.</text>
</comment>